<dbReference type="SUPFAM" id="SSF55874">
    <property type="entry name" value="ATPase domain of HSP90 chaperone/DNA topoisomerase II/histidine kinase"/>
    <property type="match status" value="1"/>
</dbReference>
<dbReference type="InterPro" id="IPR005467">
    <property type="entry name" value="His_kinase_dom"/>
</dbReference>
<feature type="transmembrane region" description="Helical" evidence="6">
    <location>
        <begin position="198"/>
        <end position="218"/>
    </location>
</feature>
<dbReference type="Proteomes" id="UP000184310">
    <property type="component" value="Unassembled WGS sequence"/>
</dbReference>
<dbReference type="GO" id="GO:0006355">
    <property type="term" value="P:regulation of DNA-templated transcription"/>
    <property type="evidence" value="ECO:0007669"/>
    <property type="project" value="InterPro"/>
</dbReference>
<dbReference type="GO" id="GO:0000155">
    <property type="term" value="F:phosphorelay sensor kinase activity"/>
    <property type="evidence" value="ECO:0007669"/>
    <property type="project" value="InterPro"/>
</dbReference>
<dbReference type="InterPro" id="IPR036097">
    <property type="entry name" value="HisK_dim/P_sf"/>
</dbReference>
<feature type="transmembrane region" description="Helical" evidence="6">
    <location>
        <begin position="111"/>
        <end position="129"/>
    </location>
</feature>
<sequence length="647" mass="76336">MENKISSILYTSINNIKKFIIIYFFFLIFLINIFLINSNMSEYLVHILFSIACFSIMLLSISTAKFVKNVFFSLSGIAFFLIGLFNIIHMIPLDSINNLFYSKELKSSVYFSYPIVLELLYIIFSFRHIEMTEIDTIVKRRYIFINMVVFTIFLGIYNLNINDKYRVIAVYFIIIVLTIWAIFYILRYPILKKDEINYLSIYLIFLITSNLVFNFLNNTEYRDLGMFIANIFKLFAYGIFYFSMVEKLLNKPYKILFKDLYLRNNQLNYINEKILEKNNQLENFQKYIKDRENMFRSLFDNIPLPMIIVSNHNSRIIYSNKRFVNLLKLKGLKQVINKNIFDVVNIEDKNKIGDILKKGYNGSYEGVACINNIYLNLEIQIFTANEDEDEYILVFKDISEMKKLEIMKNKVEKKLLEERMRNDFLSNITHDLKTPINVIYSSVQLQKLLIENGNFKTIKKYNFINKENCTTLIRLANNLIDVSKISYDYLKPQIEKYNIVELIEDFSTSLVDYIKSYNINFTFDTCDEEIYVDCDKEFMERIILNLLSNSIKYTENGNIQIIIKIYYDKVNISIIDDGCGMEEEFINQAFERYSMESSLNNLSRGTGIGLYVVKSLVELQGGNIFIKSKINEGTIVCLEFERSITDE</sequence>
<name>A0A1M6NRC8_9CLOT</name>
<dbReference type="AlphaFoldDB" id="A0A1M6NRC8"/>
<dbReference type="Pfam" id="PF17159">
    <property type="entry name" value="MASE3"/>
    <property type="match status" value="1"/>
</dbReference>
<dbReference type="InterPro" id="IPR003661">
    <property type="entry name" value="HisK_dim/P_dom"/>
</dbReference>
<feature type="transmembrane region" description="Helical" evidence="6">
    <location>
        <begin position="70"/>
        <end position="91"/>
    </location>
</feature>
<feature type="transmembrane region" description="Helical" evidence="6">
    <location>
        <begin position="43"/>
        <end position="63"/>
    </location>
</feature>
<feature type="domain" description="Histidine kinase" evidence="7">
    <location>
        <begin position="427"/>
        <end position="644"/>
    </location>
</feature>
<dbReference type="CDD" id="cd00082">
    <property type="entry name" value="HisKA"/>
    <property type="match status" value="1"/>
</dbReference>
<dbReference type="InterPro" id="IPR000014">
    <property type="entry name" value="PAS"/>
</dbReference>
<dbReference type="RefSeq" id="WP_084108839.1">
    <property type="nucleotide sequence ID" value="NZ_FQZB01000012.1"/>
</dbReference>
<evidence type="ECO:0000259" key="8">
    <source>
        <dbReference type="PROSITE" id="PS50112"/>
    </source>
</evidence>
<keyword evidence="4" id="KW-0808">Transferase</keyword>
<keyword evidence="4" id="KW-0418">Kinase</keyword>
<dbReference type="STRING" id="1121302.SAMN02745163_02990"/>
<evidence type="ECO:0000256" key="6">
    <source>
        <dbReference type="SAM" id="Phobius"/>
    </source>
</evidence>
<dbReference type="Gene3D" id="3.30.565.10">
    <property type="entry name" value="Histidine kinase-like ATPase, C-terminal domain"/>
    <property type="match status" value="1"/>
</dbReference>
<dbReference type="SUPFAM" id="SSF47384">
    <property type="entry name" value="Homodimeric domain of signal transducing histidine kinase"/>
    <property type="match status" value="1"/>
</dbReference>
<feature type="transmembrane region" description="Helical" evidence="6">
    <location>
        <begin position="165"/>
        <end position="186"/>
    </location>
</feature>
<dbReference type="CDD" id="cd00075">
    <property type="entry name" value="HATPase"/>
    <property type="match status" value="1"/>
</dbReference>
<dbReference type="Gene3D" id="3.30.450.20">
    <property type="entry name" value="PAS domain"/>
    <property type="match status" value="1"/>
</dbReference>
<accession>A0A1M6NRC8</accession>
<dbReference type="Pfam" id="PF02518">
    <property type="entry name" value="HATPase_c"/>
    <property type="match status" value="1"/>
</dbReference>
<feature type="transmembrane region" description="Helical" evidence="6">
    <location>
        <begin position="20"/>
        <end position="37"/>
    </location>
</feature>
<keyword evidence="6" id="KW-0812">Transmembrane</keyword>
<dbReference type="OrthoDB" id="9813394at2"/>
<keyword evidence="6" id="KW-1133">Transmembrane helix</keyword>
<keyword evidence="6" id="KW-0472">Membrane</keyword>
<dbReference type="Gene3D" id="1.10.287.130">
    <property type="match status" value="1"/>
</dbReference>
<comment type="catalytic activity">
    <reaction evidence="1">
        <text>ATP + protein L-histidine = ADP + protein N-phospho-L-histidine.</text>
        <dbReference type="EC" id="2.7.13.3"/>
    </reaction>
</comment>
<evidence type="ECO:0000256" key="5">
    <source>
        <dbReference type="ARBA" id="ARBA00023012"/>
    </source>
</evidence>
<dbReference type="PROSITE" id="PS50109">
    <property type="entry name" value="HIS_KIN"/>
    <property type="match status" value="1"/>
</dbReference>
<dbReference type="EC" id="2.7.13.3" evidence="2"/>
<dbReference type="SUPFAM" id="SSF55785">
    <property type="entry name" value="PYP-like sensor domain (PAS domain)"/>
    <property type="match status" value="1"/>
</dbReference>
<dbReference type="SMART" id="SM00387">
    <property type="entry name" value="HATPase_c"/>
    <property type="match status" value="1"/>
</dbReference>
<evidence type="ECO:0000256" key="4">
    <source>
        <dbReference type="ARBA" id="ARBA00022777"/>
    </source>
</evidence>
<keyword evidence="3" id="KW-0597">Phosphoprotein</keyword>
<evidence type="ECO:0000256" key="2">
    <source>
        <dbReference type="ARBA" id="ARBA00012438"/>
    </source>
</evidence>
<feature type="transmembrane region" description="Helical" evidence="6">
    <location>
        <begin position="141"/>
        <end position="159"/>
    </location>
</feature>
<protein>
    <recommendedName>
        <fullName evidence="2">histidine kinase</fullName>
        <ecNumber evidence="2">2.7.13.3</ecNumber>
    </recommendedName>
</protein>
<dbReference type="InterPro" id="IPR033425">
    <property type="entry name" value="MASE3"/>
</dbReference>
<dbReference type="EMBL" id="FQZB01000012">
    <property type="protein sequence ID" value="SHJ98287.1"/>
    <property type="molecule type" value="Genomic_DNA"/>
</dbReference>
<evidence type="ECO:0000313" key="10">
    <source>
        <dbReference type="Proteomes" id="UP000184310"/>
    </source>
</evidence>
<organism evidence="9 10">
    <name type="scientific">Clostridium cavendishii DSM 21758</name>
    <dbReference type="NCBI Taxonomy" id="1121302"/>
    <lineage>
        <taxon>Bacteria</taxon>
        <taxon>Bacillati</taxon>
        <taxon>Bacillota</taxon>
        <taxon>Clostridia</taxon>
        <taxon>Eubacteriales</taxon>
        <taxon>Clostridiaceae</taxon>
        <taxon>Clostridium</taxon>
    </lineage>
</organism>
<dbReference type="PROSITE" id="PS50112">
    <property type="entry name" value="PAS"/>
    <property type="match status" value="1"/>
</dbReference>
<dbReference type="InterPro" id="IPR035965">
    <property type="entry name" value="PAS-like_dom_sf"/>
</dbReference>
<dbReference type="InterPro" id="IPR036890">
    <property type="entry name" value="HATPase_C_sf"/>
</dbReference>
<keyword evidence="10" id="KW-1185">Reference proteome</keyword>
<evidence type="ECO:0000256" key="1">
    <source>
        <dbReference type="ARBA" id="ARBA00000085"/>
    </source>
</evidence>
<dbReference type="Pfam" id="PF00989">
    <property type="entry name" value="PAS"/>
    <property type="match status" value="1"/>
</dbReference>
<evidence type="ECO:0000313" key="9">
    <source>
        <dbReference type="EMBL" id="SHJ98287.1"/>
    </source>
</evidence>
<evidence type="ECO:0000259" key="7">
    <source>
        <dbReference type="PROSITE" id="PS50109"/>
    </source>
</evidence>
<gene>
    <name evidence="9" type="ORF">SAMN02745163_02990</name>
</gene>
<feature type="domain" description="PAS" evidence="8">
    <location>
        <begin position="291"/>
        <end position="363"/>
    </location>
</feature>
<evidence type="ECO:0000256" key="3">
    <source>
        <dbReference type="ARBA" id="ARBA00022553"/>
    </source>
</evidence>
<keyword evidence="5" id="KW-0902">Two-component regulatory system</keyword>
<dbReference type="PANTHER" id="PTHR43547:SF2">
    <property type="entry name" value="HYBRID SIGNAL TRANSDUCTION HISTIDINE KINASE C"/>
    <property type="match status" value="1"/>
</dbReference>
<dbReference type="InterPro" id="IPR003594">
    <property type="entry name" value="HATPase_dom"/>
</dbReference>
<dbReference type="PRINTS" id="PR00344">
    <property type="entry name" value="BCTRLSENSOR"/>
</dbReference>
<dbReference type="SMART" id="SM00091">
    <property type="entry name" value="PAS"/>
    <property type="match status" value="1"/>
</dbReference>
<dbReference type="InterPro" id="IPR004358">
    <property type="entry name" value="Sig_transdc_His_kin-like_C"/>
</dbReference>
<feature type="transmembrane region" description="Helical" evidence="6">
    <location>
        <begin position="224"/>
        <end position="244"/>
    </location>
</feature>
<dbReference type="InterPro" id="IPR013767">
    <property type="entry name" value="PAS_fold"/>
</dbReference>
<reference evidence="9 10" key="1">
    <citation type="submission" date="2016-11" db="EMBL/GenBank/DDBJ databases">
        <authorList>
            <person name="Jaros S."/>
            <person name="Januszkiewicz K."/>
            <person name="Wedrychowicz H."/>
        </authorList>
    </citation>
    <scope>NUCLEOTIDE SEQUENCE [LARGE SCALE GENOMIC DNA]</scope>
    <source>
        <strain evidence="9 10">DSM 21758</strain>
    </source>
</reference>
<proteinExistence type="predicted"/>
<dbReference type="PANTHER" id="PTHR43547">
    <property type="entry name" value="TWO-COMPONENT HISTIDINE KINASE"/>
    <property type="match status" value="1"/>
</dbReference>